<dbReference type="Pfam" id="PF10903">
    <property type="entry name" value="DUF2691"/>
    <property type="match status" value="1"/>
</dbReference>
<dbReference type="HOGENOM" id="CLU_119393_1_0_9"/>
<accession>A7VXQ8</accession>
<gene>
    <name evidence="2" type="ORF">CH238_10785</name>
    <name evidence="1" type="ORF">CLOLEP_03383</name>
</gene>
<name>A7VXQ8_9FIRM</name>
<dbReference type="AlphaFoldDB" id="A7VXQ8"/>
<dbReference type="InterPro" id="IPR020216">
    <property type="entry name" value="Uncharacterised_YncE"/>
</dbReference>
<dbReference type="eggNOG" id="ENOG5032S02">
    <property type="taxonomic scope" value="Bacteria"/>
</dbReference>
<dbReference type="EMBL" id="NOXF01000008">
    <property type="protein sequence ID" value="PEQ24106.1"/>
    <property type="molecule type" value="Genomic_DNA"/>
</dbReference>
<organism evidence="1 3">
    <name type="scientific">[Clostridium] leptum DSM 753</name>
    <dbReference type="NCBI Taxonomy" id="428125"/>
    <lineage>
        <taxon>Bacteria</taxon>
        <taxon>Bacillati</taxon>
        <taxon>Bacillota</taxon>
        <taxon>Clostridia</taxon>
        <taxon>Eubacteriales</taxon>
        <taxon>Oscillospiraceae</taxon>
        <taxon>Oscillospiraceae incertae sedis</taxon>
    </lineage>
</organism>
<evidence type="ECO:0000313" key="3">
    <source>
        <dbReference type="Proteomes" id="UP000003490"/>
    </source>
</evidence>
<dbReference type="EMBL" id="ABCB02000021">
    <property type="protein sequence ID" value="EDO59336.1"/>
    <property type="molecule type" value="Genomic_DNA"/>
</dbReference>
<reference evidence="2 4" key="3">
    <citation type="submission" date="2017-07" db="EMBL/GenBank/DDBJ databases">
        <title>Prevalence of linear plasmids in Cutibacterium (Propionibacterium) acnes isolates obtained from prostatic tissue.</title>
        <authorList>
            <person name="Davidsson S."/>
            <person name="Carlsson J."/>
            <person name="Molling P."/>
            <person name="Andren O."/>
            <person name="Andersson S.-O."/>
            <person name="Brzuszkiewicz E."/>
            <person name="Poehlein A."/>
            <person name="Al-Zeer M."/>
            <person name="Brinkmann V."/>
            <person name="Scavenius C."/>
            <person name="Nazipi S."/>
            <person name="Soderquist B."/>
            <person name="Bruggemann H."/>
        </authorList>
    </citation>
    <scope>NUCLEOTIDE SEQUENCE [LARGE SCALE GENOMIC DNA]</scope>
    <source>
        <strain evidence="2 4">DSM 753</strain>
    </source>
</reference>
<sequence length="152" mass="18199">MIRGICFCVPNGCPKLFEKILHDIDIIKYTWENIENDNQVYRLNKNNDFLFTKPFYTGYEFKKLISSNNYYSIFVHLHAYFTNELQKIDSYYDFLNSKCQMIILLTDSIFVEVYCKDVTIIQTLKQNAKKNSFKDIRYITDKNDTRDKFCAI</sequence>
<evidence type="ECO:0000313" key="4">
    <source>
        <dbReference type="Proteomes" id="UP000220611"/>
    </source>
</evidence>
<dbReference type="Proteomes" id="UP000003490">
    <property type="component" value="Unassembled WGS sequence"/>
</dbReference>
<evidence type="ECO:0000313" key="2">
    <source>
        <dbReference type="EMBL" id="PEQ24106.1"/>
    </source>
</evidence>
<protein>
    <submittedName>
        <fullName evidence="2">DUF2691 domain-containing protein</fullName>
    </submittedName>
</protein>
<keyword evidence="4" id="KW-1185">Reference proteome</keyword>
<reference evidence="1 3" key="1">
    <citation type="submission" date="2007-08" db="EMBL/GenBank/DDBJ databases">
        <title>Draft genome sequence of Clostridium leptum (DSM 753).</title>
        <authorList>
            <person name="Sudarsanam P."/>
            <person name="Ley R."/>
            <person name="Guruge J."/>
            <person name="Turnbaugh P.J."/>
            <person name="Mahowald M."/>
            <person name="Liep D."/>
            <person name="Gordon J."/>
        </authorList>
    </citation>
    <scope>NUCLEOTIDE SEQUENCE [LARGE SCALE GENOMIC DNA]</scope>
    <source>
        <strain evidence="1 3">DSM 753</strain>
    </source>
</reference>
<evidence type="ECO:0000313" key="1">
    <source>
        <dbReference type="EMBL" id="EDO59336.1"/>
    </source>
</evidence>
<comment type="caution">
    <text evidence="1">The sequence shown here is derived from an EMBL/GenBank/DDBJ whole genome shotgun (WGS) entry which is preliminary data.</text>
</comment>
<proteinExistence type="predicted"/>
<reference evidence="1 3" key="2">
    <citation type="submission" date="2007-08" db="EMBL/GenBank/DDBJ databases">
        <authorList>
            <person name="Fulton L."/>
            <person name="Clifton S."/>
            <person name="Fulton B."/>
            <person name="Xu J."/>
            <person name="Minx P."/>
            <person name="Pepin K.H."/>
            <person name="Johnson M."/>
            <person name="Thiruvilangam P."/>
            <person name="Bhonagiri V."/>
            <person name="Nash W.E."/>
            <person name="Wang C."/>
            <person name="Mardis E.R."/>
            <person name="Wilson R.K."/>
        </authorList>
    </citation>
    <scope>NUCLEOTIDE SEQUENCE [LARGE SCALE GENOMIC DNA]</scope>
    <source>
        <strain evidence="1 3">DSM 753</strain>
    </source>
</reference>
<dbReference type="OrthoDB" id="2625810at2"/>
<dbReference type="Proteomes" id="UP000220611">
    <property type="component" value="Unassembled WGS sequence"/>
</dbReference>